<dbReference type="RefSeq" id="WP_221572699.1">
    <property type="nucleotide sequence ID" value="NZ_JAIGNK010000001.1"/>
</dbReference>
<reference evidence="2 3" key="1">
    <citation type="submission" date="2021-08" db="EMBL/GenBank/DDBJ databases">
        <title>Comparative Genomics Analysis of the Genus Qipengyuania Reveals Extensive Genetic Diversity and Metabolic Versatility, Including the Description of Fifteen Novel Species.</title>
        <authorList>
            <person name="Liu Y."/>
        </authorList>
    </citation>
    <scope>NUCLEOTIDE SEQUENCE [LARGE SCALE GENOMIC DNA]</scope>
    <source>
        <strain evidence="2 3">1NDH17</strain>
    </source>
</reference>
<keyword evidence="1" id="KW-0732">Signal</keyword>
<evidence type="ECO:0000313" key="2">
    <source>
        <dbReference type="EMBL" id="MBX7457389.1"/>
    </source>
</evidence>
<sequence>MKKFGILLGALAMGSSAMASAQETAPSPKPDQEVIVGGVRYFMPIFVETITKKCAGSLAPDGYLVTNMEALTAKFAEGAEANWPHARALVVAIVNDGKNGPRGSNELDELPDEFIKPMIEIMLPEKLSEDIEEKHCAPIEEVMESLDPLPADNFATFVGTVIKLVWEDKGRERRNTEG</sequence>
<dbReference type="EMBL" id="JAIGNK010000001">
    <property type="protein sequence ID" value="MBX7457389.1"/>
    <property type="molecule type" value="Genomic_DNA"/>
</dbReference>
<keyword evidence="3" id="KW-1185">Reference proteome</keyword>
<accession>A0ABS7J015</accession>
<evidence type="ECO:0000256" key="1">
    <source>
        <dbReference type="SAM" id="SignalP"/>
    </source>
</evidence>
<feature type="signal peptide" evidence="1">
    <location>
        <begin position="1"/>
        <end position="21"/>
    </location>
</feature>
<proteinExistence type="predicted"/>
<gene>
    <name evidence="2" type="ORF">K3152_03940</name>
</gene>
<comment type="caution">
    <text evidence="2">The sequence shown here is derived from an EMBL/GenBank/DDBJ whole genome shotgun (WGS) entry which is preliminary data.</text>
</comment>
<protein>
    <submittedName>
        <fullName evidence="2">Uncharacterized protein</fullName>
    </submittedName>
</protein>
<feature type="chain" id="PRO_5045246892" evidence="1">
    <location>
        <begin position="22"/>
        <end position="178"/>
    </location>
</feature>
<evidence type="ECO:0000313" key="3">
    <source>
        <dbReference type="Proteomes" id="UP000783253"/>
    </source>
</evidence>
<dbReference type="Proteomes" id="UP000783253">
    <property type="component" value="Unassembled WGS sequence"/>
</dbReference>
<name>A0ABS7J015_9SPHN</name>
<organism evidence="2 3">
    <name type="scientific">Qipengyuania polymorpha</name>
    <dbReference type="NCBI Taxonomy" id="2867234"/>
    <lineage>
        <taxon>Bacteria</taxon>
        <taxon>Pseudomonadati</taxon>
        <taxon>Pseudomonadota</taxon>
        <taxon>Alphaproteobacteria</taxon>
        <taxon>Sphingomonadales</taxon>
        <taxon>Erythrobacteraceae</taxon>
        <taxon>Qipengyuania</taxon>
    </lineage>
</organism>